<evidence type="ECO:0000313" key="1">
    <source>
        <dbReference type="EMBL" id="PWN49969.1"/>
    </source>
</evidence>
<accession>A0ACD0NVY4</accession>
<proteinExistence type="predicted"/>
<keyword evidence="2" id="KW-1185">Reference proteome</keyword>
<dbReference type="Proteomes" id="UP000245626">
    <property type="component" value="Unassembled WGS sequence"/>
</dbReference>
<reference evidence="1 2" key="1">
    <citation type="journal article" date="2018" name="Mol. Biol. Evol.">
        <title>Broad Genomic Sampling Reveals a Smut Pathogenic Ancestry of the Fungal Clade Ustilaginomycotina.</title>
        <authorList>
            <person name="Kijpornyongpan T."/>
            <person name="Mondo S.J."/>
            <person name="Barry K."/>
            <person name="Sandor L."/>
            <person name="Lee J."/>
            <person name="Lipzen A."/>
            <person name="Pangilinan J."/>
            <person name="LaButti K."/>
            <person name="Hainaut M."/>
            <person name="Henrissat B."/>
            <person name="Grigoriev I.V."/>
            <person name="Spatafora J.W."/>
            <person name="Aime M.C."/>
        </authorList>
    </citation>
    <scope>NUCLEOTIDE SEQUENCE [LARGE SCALE GENOMIC DNA]</scope>
    <source>
        <strain evidence="1 2">SA 807</strain>
    </source>
</reference>
<name>A0ACD0NVY4_9BASI</name>
<evidence type="ECO:0000313" key="2">
    <source>
        <dbReference type="Proteomes" id="UP000245626"/>
    </source>
</evidence>
<gene>
    <name evidence="1" type="ORF">IE53DRAFT_362738</name>
</gene>
<sequence>MSSTSSSPRHSPPPSSAAPKPKGILKNAPERLPVSNLGQNEDHHLQWDESNLTLHEIQREQQEARMKIDEPKTPFVRGSSLGPVGDDEVLNFDLDGGVGSLSGTNGSSGILASPSSTGSRRGSSASQTAANTLANRRPSNSGLSPVLGSEAAAFSSKPTLMEASSSQQPRDSEGLREQPIRDGEDSGEYSKPSMRGTSRSPSFSLPKSNSRRSSSRSIGTSDLADSQRQDVRQENDQRIRDAAVGGDADLYDDDGEIEEEEEDPETRAKHAAFAAKRNRHYGNEAEAMKIAAALASQEDDEDEDDDEGEDDDDEANGDGDEEMTSGVPPVPPLLNGKAV</sequence>
<dbReference type="EMBL" id="KZ819984">
    <property type="protein sequence ID" value="PWN49969.1"/>
    <property type="molecule type" value="Genomic_DNA"/>
</dbReference>
<organism evidence="1 2">
    <name type="scientific">Violaceomyces palustris</name>
    <dbReference type="NCBI Taxonomy" id="1673888"/>
    <lineage>
        <taxon>Eukaryota</taxon>
        <taxon>Fungi</taxon>
        <taxon>Dikarya</taxon>
        <taxon>Basidiomycota</taxon>
        <taxon>Ustilaginomycotina</taxon>
        <taxon>Ustilaginomycetes</taxon>
        <taxon>Violaceomycetales</taxon>
        <taxon>Violaceomycetaceae</taxon>
        <taxon>Violaceomyces</taxon>
    </lineage>
</organism>
<protein>
    <submittedName>
        <fullName evidence="1">Uncharacterized protein</fullName>
    </submittedName>
</protein>